<organism evidence="2 3">
    <name type="scientific">Hevea brasiliensis</name>
    <name type="common">Para rubber tree</name>
    <name type="synonym">Siphonia brasiliensis</name>
    <dbReference type="NCBI Taxonomy" id="3981"/>
    <lineage>
        <taxon>Eukaryota</taxon>
        <taxon>Viridiplantae</taxon>
        <taxon>Streptophyta</taxon>
        <taxon>Embryophyta</taxon>
        <taxon>Tracheophyta</taxon>
        <taxon>Spermatophyta</taxon>
        <taxon>Magnoliopsida</taxon>
        <taxon>eudicotyledons</taxon>
        <taxon>Gunneridae</taxon>
        <taxon>Pentapetalae</taxon>
        <taxon>rosids</taxon>
        <taxon>fabids</taxon>
        <taxon>Malpighiales</taxon>
        <taxon>Euphorbiaceae</taxon>
        <taxon>Crotonoideae</taxon>
        <taxon>Micrandreae</taxon>
        <taxon>Hevea</taxon>
    </lineage>
</organism>
<name>A0A6A6M6P4_HEVBR</name>
<evidence type="ECO:0000313" key="2">
    <source>
        <dbReference type="EMBL" id="KAF2308507.1"/>
    </source>
</evidence>
<sequence length="141" mass="16003">MMEEWQTYFRIKVWLNVFKPLVTGFHRNKANGERDFLDIHAVMADKPLRFGVWLSAKPYFPLQVYASAGNLRKGIWSGINGRRAREVSNNQEKEQSVQIEERNETHKQGKGEEEIAVRVYSKVLDGGKAPIGPNSEASVAG</sequence>
<feature type="region of interest" description="Disordered" evidence="1">
    <location>
        <begin position="85"/>
        <end position="112"/>
    </location>
</feature>
<dbReference type="EMBL" id="JAAGAX010000007">
    <property type="protein sequence ID" value="KAF2308507.1"/>
    <property type="molecule type" value="Genomic_DNA"/>
</dbReference>
<keyword evidence="3" id="KW-1185">Reference proteome</keyword>
<protein>
    <submittedName>
        <fullName evidence="2">Uncharacterized protein</fullName>
    </submittedName>
</protein>
<proteinExistence type="predicted"/>
<reference evidence="2 3" key="1">
    <citation type="journal article" date="2020" name="Mol. Plant">
        <title>The Chromosome-Based Rubber Tree Genome Provides New Insights into Spurge Genome Evolution and Rubber Biosynthesis.</title>
        <authorList>
            <person name="Liu J."/>
            <person name="Shi C."/>
            <person name="Shi C.C."/>
            <person name="Li W."/>
            <person name="Zhang Q.J."/>
            <person name="Zhang Y."/>
            <person name="Li K."/>
            <person name="Lu H.F."/>
            <person name="Shi C."/>
            <person name="Zhu S.T."/>
            <person name="Xiao Z.Y."/>
            <person name="Nan H."/>
            <person name="Yue Y."/>
            <person name="Zhu X.G."/>
            <person name="Wu Y."/>
            <person name="Hong X.N."/>
            <person name="Fan G.Y."/>
            <person name="Tong Y."/>
            <person name="Zhang D."/>
            <person name="Mao C.L."/>
            <person name="Liu Y.L."/>
            <person name="Hao S.J."/>
            <person name="Liu W.Q."/>
            <person name="Lv M.Q."/>
            <person name="Zhang H.B."/>
            <person name="Liu Y."/>
            <person name="Hu-Tang G.R."/>
            <person name="Wang J.P."/>
            <person name="Wang J.H."/>
            <person name="Sun Y.H."/>
            <person name="Ni S.B."/>
            <person name="Chen W.B."/>
            <person name="Zhang X.C."/>
            <person name="Jiao Y.N."/>
            <person name="Eichler E.E."/>
            <person name="Li G.H."/>
            <person name="Liu X."/>
            <person name="Gao L.Z."/>
        </authorList>
    </citation>
    <scope>NUCLEOTIDE SEQUENCE [LARGE SCALE GENOMIC DNA]</scope>
    <source>
        <strain evidence="3">cv. GT1</strain>
        <tissue evidence="2">Leaf</tissue>
    </source>
</reference>
<evidence type="ECO:0000313" key="3">
    <source>
        <dbReference type="Proteomes" id="UP000467840"/>
    </source>
</evidence>
<dbReference type="Proteomes" id="UP000467840">
    <property type="component" value="Chromosome 17"/>
</dbReference>
<evidence type="ECO:0000256" key="1">
    <source>
        <dbReference type="SAM" id="MobiDB-lite"/>
    </source>
</evidence>
<dbReference type="AlphaFoldDB" id="A0A6A6M6P4"/>
<accession>A0A6A6M6P4</accession>
<gene>
    <name evidence="2" type="ORF">GH714_010134</name>
</gene>
<comment type="caution">
    <text evidence="2">The sequence shown here is derived from an EMBL/GenBank/DDBJ whole genome shotgun (WGS) entry which is preliminary data.</text>
</comment>